<keyword evidence="1" id="KW-0812">Transmembrane</keyword>
<reference evidence="3" key="1">
    <citation type="journal article" date="2019" name="Int. J. Syst. Evol. Microbiol.">
        <title>The Global Catalogue of Microorganisms (GCM) 10K type strain sequencing project: providing services to taxonomists for standard genome sequencing and annotation.</title>
        <authorList>
            <consortium name="The Broad Institute Genomics Platform"/>
            <consortium name="The Broad Institute Genome Sequencing Center for Infectious Disease"/>
            <person name="Wu L."/>
            <person name="Ma J."/>
        </authorList>
    </citation>
    <scope>NUCLEOTIDE SEQUENCE [LARGE SCALE GENOMIC DNA]</scope>
    <source>
        <strain evidence="3">CCUG 59778</strain>
    </source>
</reference>
<organism evidence="2 3">
    <name type="scientific">Actinokineospora guangxiensis</name>
    <dbReference type="NCBI Taxonomy" id="1490288"/>
    <lineage>
        <taxon>Bacteria</taxon>
        <taxon>Bacillati</taxon>
        <taxon>Actinomycetota</taxon>
        <taxon>Actinomycetes</taxon>
        <taxon>Pseudonocardiales</taxon>
        <taxon>Pseudonocardiaceae</taxon>
        <taxon>Actinokineospora</taxon>
    </lineage>
</organism>
<evidence type="ECO:0000313" key="2">
    <source>
        <dbReference type="EMBL" id="MFC5286020.1"/>
    </source>
</evidence>
<keyword evidence="1" id="KW-1133">Transmembrane helix</keyword>
<dbReference type="Proteomes" id="UP001596157">
    <property type="component" value="Unassembled WGS sequence"/>
</dbReference>
<accession>A0ABW0EIR6</accession>
<evidence type="ECO:0000256" key="1">
    <source>
        <dbReference type="SAM" id="Phobius"/>
    </source>
</evidence>
<feature type="transmembrane region" description="Helical" evidence="1">
    <location>
        <begin position="47"/>
        <end position="65"/>
    </location>
</feature>
<evidence type="ECO:0000313" key="3">
    <source>
        <dbReference type="Proteomes" id="UP001596157"/>
    </source>
</evidence>
<keyword evidence="1" id="KW-0472">Membrane</keyword>
<protein>
    <recommendedName>
        <fullName evidence="4">DUF5666 domain-containing protein</fullName>
    </recommendedName>
</protein>
<dbReference type="EMBL" id="JBHSKF010000001">
    <property type="protein sequence ID" value="MFC5286020.1"/>
    <property type="molecule type" value="Genomic_DNA"/>
</dbReference>
<sequence>MIVDDDAAVARLRRESAMVHVAAPAAESVLRRVHERRRVQRQHRMQAIAALGVVVVAVAGALLVGRDGSGGPHVDTAAKPVAEWSVRGSLAGDTELIARAEQTWRGSPHRPSGAVRALFAGTPPYSGTANFAVVALVSAEGSVAFVTTAVARKVDTGELLLRSVARVTPGQPAIGFIASRADPRDTAAGVAFALAAPGSASPEVISSAVDTPLGVPYPLSDGSLWQQVPPGVGAWNSVLEVPGFGVAAPAAGLLDPPTGPVRLRQVVDGHVDGVAATVGVRDGLIAEDAAPGDLIVTPDGVLGVVTDSLVVDTSLSALGEVTIPRSGVSGVLSDEGALTARGTVNPTNRVVLARGDVEIVVGRVTGSAGDWRVERAVDPGKLPDLAMRVSLR</sequence>
<dbReference type="RefSeq" id="WP_378243487.1">
    <property type="nucleotide sequence ID" value="NZ_JBHSKF010000001.1"/>
</dbReference>
<keyword evidence="3" id="KW-1185">Reference proteome</keyword>
<evidence type="ECO:0008006" key="4">
    <source>
        <dbReference type="Google" id="ProtNLM"/>
    </source>
</evidence>
<gene>
    <name evidence="2" type="ORF">ACFPM7_03065</name>
</gene>
<proteinExistence type="predicted"/>
<name>A0ABW0EIR6_9PSEU</name>
<comment type="caution">
    <text evidence="2">The sequence shown here is derived from an EMBL/GenBank/DDBJ whole genome shotgun (WGS) entry which is preliminary data.</text>
</comment>